<comment type="caution">
    <text evidence="7">The sequence shown here is derived from an EMBL/GenBank/DDBJ whole genome shotgun (WGS) entry which is preliminary data.</text>
</comment>
<dbReference type="NCBIfam" id="TIGR01430">
    <property type="entry name" value="aden_deam"/>
    <property type="match status" value="1"/>
</dbReference>
<feature type="active site" description="Proton donor" evidence="5">
    <location>
        <position position="192"/>
    </location>
</feature>
<reference evidence="7" key="2">
    <citation type="submission" date="2020-09" db="EMBL/GenBank/DDBJ databases">
        <authorList>
            <person name="Sun Q."/>
            <person name="Zhou Y."/>
        </authorList>
    </citation>
    <scope>NUCLEOTIDE SEQUENCE</scope>
    <source>
        <strain evidence="7">CGMCC 1.12160</strain>
    </source>
</reference>
<accession>A0A917BN98</accession>
<keyword evidence="2 5" id="KW-0378">Hydrolase</keyword>
<keyword evidence="8" id="KW-1185">Reference proteome</keyword>
<dbReference type="GO" id="GO:0005829">
    <property type="term" value="C:cytosol"/>
    <property type="evidence" value="ECO:0007669"/>
    <property type="project" value="TreeGrafter"/>
</dbReference>
<keyword evidence="3 5" id="KW-0862">Zinc</keyword>
<dbReference type="GO" id="GO:0006146">
    <property type="term" value="P:adenine catabolic process"/>
    <property type="evidence" value="ECO:0007669"/>
    <property type="project" value="UniProtKB-UniRule"/>
</dbReference>
<dbReference type="GO" id="GO:0009117">
    <property type="term" value="P:nucleotide metabolic process"/>
    <property type="evidence" value="ECO:0007669"/>
    <property type="project" value="UniProtKB-KW"/>
</dbReference>
<dbReference type="InterPro" id="IPR032466">
    <property type="entry name" value="Metal_Hydrolase"/>
</dbReference>
<feature type="binding site" evidence="5">
    <location>
        <position position="270"/>
    </location>
    <ligand>
        <name>Zn(2+)</name>
        <dbReference type="ChEBI" id="CHEBI:29105"/>
        <note>catalytic</note>
    </ligand>
</feature>
<comment type="function">
    <text evidence="5">Catalyzes the hydrolytic deamination of adenine to hypoxanthine. Plays an important role in the purine salvage pathway and in nitrogen catabolism.</text>
</comment>
<keyword evidence="1 5" id="KW-0479">Metal-binding</keyword>
<feature type="binding site" evidence="5">
    <location>
        <position position="189"/>
    </location>
    <ligand>
        <name>Zn(2+)</name>
        <dbReference type="ChEBI" id="CHEBI:29105"/>
        <note>catalytic</note>
    </ligand>
</feature>
<feature type="domain" description="Adenosine deaminase" evidence="6">
    <location>
        <begin position="5"/>
        <end position="325"/>
    </location>
</feature>
<proteinExistence type="inferred from homology"/>
<evidence type="ECO:0000256" key="2">
    <source>
        <dbReference type="ARBA" id="ARBA00022801"/>
    </source>
</evidence>
<dbReference type="Gene3D" id="3.20.20.140">
    <property type="entry name" value="Metal-dependent hydrolases"/>
    <property type="match status" value="1"/>
</dbReference>
<dbReference type="SUPFAM" id="SSF51556">
    <property type="entry name" value="Metallo-dependent hydrolases"/>
    <property type="match status" value="1"/>
</dbReference>
<dbReference type="EC" id="3.5.4.2" evidence="5"/>
<keyword evidence="4 5" id="KW-0546">Nucleotide metabolism</keyword>
<dbReference type="Pfam" id="PF00962">
    <property type="entry name" value="A_deaminase"/>
    <property type="match status" value="1"/>
</dbReference>
<organism evidence="7 8">
    <name type="scientific">Ornithinimicrobium tianjinense</name>
    <dbReference type="NCBI Taxonomy" id="1195761"/>
    <lineage>
        <taxon>Bacteria</taxon>
        <taxon>Bacillati</taxon>
        <taxon>Actinomycetota</taxon>
        <taxon>Actinomycetes</taxon>
        <taxon>Micrococcales</taxon>
        <taxon>Ornithinimicrobiaceae</taxon>
        <taxon>Ornithinimicrobium</taxon>
    </lineage>
</organism>
<dbReference type="Proteomes" id="UP000605670">
    <property type="component" value="Unassembled WGS sequence"/>
</dbReference>
<evidence type="ECO:0000313" key="7">
    <source>
        <dbReference type="EMBL" id="GGF51393.1"/>
    </source>
</evidence>
<evidence type="ECO:0000313" key="8">
    <source>
        <dbReference type="Proteomes" id="UP000605670"/>
    </source>
</evidence>
<dbReference type="EMBL" id="BMEM01000002">
    <property type="protein sequence ID" value="GGF51393.1"/>
    <property type="molecule type" value="Genomic_DNA"/>
</dbReference>
<protein>
    <recommendedName>
        <fullName evidence="5">Adenine deaminase</fullName>
        <shortName evidence="5">ADE</shortName>
        <ecNumber evidence="5">3.5.4.2</ecNumber>
    </recommendedName>
    <alternativeName>
        <fullName evidence="5">Adenine aminohydrolase</fullName>
        <shortName evidence="5">AAH</shortName>
    </alternativeName>
</protein>
<reference evidence="7" key="1">
    <citation type="journal article" date="2014" name="Int. J. Syst. Evol. Microbiol.">
        <title>Complete genome sequence of Corynebacterium casei LMG S-19264T (=DSM 44701T), isolated from a smear-ripened cheese.</title>
        <authorList>
            <consortium name="US DOE Joint Genome Institute (JGI-PGF)"/>
            <person name="Walter F."/>
            <person name="Albersmeier A."/>
            <person name="Kalinowski J."/>
            <person name="Ruckert C."/>
        </authorList>
    </citation>
    <scope>NUCLEOTIDE SEQUENCE</scope>
    <source>
        <strain evidence="7">CGMCC 1.12160</strain>
    </source>
</reference>
<dbReference type="PANTHER" id="PTHR43114">
    <property type="entry name" value="ADENINE DEAMINASE"/>
    <property type="match status" value="1"/>
</dbReference>
<sequence length="329" mass="34953">MDTPPCAELHLHVEGTLEPEMVLALGERIGIPLPYADAEDLRARLAFTDLQSFLDLYYANTAVLRTAQDFAELMAAYLRRAAVAHVRHAEVMFDPQAHLARGIPIEEVVEGLAAGMALGAELGVSSLLVAAFLRDRPAGEAMEVLEALLRAGAPIAGVGLDSAEVGHPAAPFADVFLRARAEGLRLTAHAGEEGPASNVTEVLDVLGVERVDHGIRAADDPDLVARLREEQVPLTVCPLSNVRLRAVGSIAAHPLPQLLAADVLVTVNSDDPAYFGGYVDDNYAALRAETALGRDDLARLATNSFTGSWLPAARAAELAAEVEAWRLAV</sequence>
<dbReference type="NCBIfam" id="NF006850">
    <property type="entry name" value="PRK09358.1-6"/>
    <property type="match status" value="1"/>
</dbReference>
<dbReference type="GO" id="GO:0008270">
    <property type="term" value="F:zinc ion binding"/>
    <property type="evidence" value="ECO:0007669"/>
    <property type="project" value="UniProtKB-UniRule"/>
</dbReference>
<dbReference type="RefSeq" id="WP_188430172.1">
    <property type="nucleotide sequence ID" value="NZ_BAABKH010000001.1"/>
</dbReference>
<name>A0A917BN98_9MICO</name>
<comment type="similarity">
    <text evidence="5">Belongs to the metallo-dependent hydrolases superfamily. Adenosine and AMP deaminases family. Adenine deaminase type 2 subfamily.</text>
</comment>
<dbReference type="AlphaFoldDB" id="A0A917BN98"/>
<dbReference type="InterPro" id="IPR028892">
    <property type="entry name" value="ADE"/>
</dbReference>
<feature type="binding site" evidence="5">
    <location>
        <position position="271"/>
    </location>
    <ligand>
        <name>substrate</name>
    </ligand>
</feature>
<feature type="site" description="Important for catalytic activity" evidence="5">
    <location>
        <position position="213"/>
    </location>
</feature>
<evidence type="ECO:0000259" key="6">
    <source>
        <dbReference type="Pfam" id="PF00962"/>
    </source>
</evidence>
<evidence type="ECO:0000256" key="1">
    <source>
        <dbReference type="ARBA" id="ARBA00022723"/>
    </source>
</evidence>
<dbReference type="InterPro" id="IPR006330">
    <property type="entry name" value="Ado/ade_deaminase"/>
</dbReference>
<dbReference type="GO" id="GO:0043103">
    <property type="term" value="P:hypoxanthine salvage"/>
    <property type="evidence" value="ECO:0007669"/>
    <property type="project" value="UniProtKB-UniRule"/>
</dbReference>
<comment type="catalytic activity">
    <reaction evidence="5">
        <text>adenine + H2O + H(+) = hypoxanthine + NH4(+)</text>
        <dbReference type="Rhea" id="RHEA:23688"/>
        <dbReference type="ChEBI" id="CHEBI:15377"/>
        <dbReference type="ChEBI" id="CHEBI:15378"/>
        <dbReference type="ChEBI" id="CHEBI:16708"/>
        <dbReference type="ChEBI" id="CHEBI:17368"/>
        <dbReference type="ChEBI" id="CHEBI:28938"/>
        <dbReference type="EC" id="3.5.4.2"/>
    </reaction>
</comment>
<feature type="binding site" evidence="5">
    <location>
        <position position="10"/>
    </location>
    <ligand>
        <name>Zn(2+)</name>
        <dbReference type="ChEBI" id="CHEBI:29105"/>
        <note>catalytic</note>
    </ligand>
</feature>
<comment type="cofactor">
    <cofactor evidence="5">
        <name>Zn(2+)</name>
        <dbReference type="ChEBI" id="CHEBI:29105"/>
    </cofactor>
    <text evidence="5">Binds 1 zinc ion per subunit.</text>
</comment>
<evidence type="ECO:0000256" key="3">
    <source>
        <dbReference type="ARBA" id="ARBA00022833"/>
    </source>
</evidence>
<dbReference type="InterPro" id="IPR001365">
    <property type="entry name" value="A_deaminase_dom"/>
</dbReference>
<dbReference type="HAMAP" id="MF_01962">
    <property type="entry name" value="Adenine_deaminase"/>
    <property type="match status" value="1"/>
</dbReference>
<dbReference type="GO" id="GO:0000034">
    <property type="term" value="F:adenine deaminase activity"/>
    <property type="evidence" value="ECO:0007669"/>
    <property type="project" value="UniProtKB-UniRule"/>
</dbReference>
<feature type="binding site" evidence="5">
    <location>
        <position position="12"/>
    </location>
    <ligand>
        <name>Zn(2+)</name>
        <dbReference type="ChEBI" id="CHEBI:29105"/>
        <note>catalytic</note>
    </ligand>
</feature>
<dbReference type="PANTHER" id="PTHR43114:SF6">
    <property type="entry name" value="ADENINE DEAMINASE"/>
    <property type="match status" value="1"/>
</dbReference>
<evidence type="ECO:0000256" key="4">
    <source>
        <dbReference type="ARBA" id="ARBA00023080"/>
    </source>
</evidence>
<evidence type="ECO:0000256" key="5">
    <source>
        <dbReference type="HAMAP-Rule" id="MF_01962"/>
    </source>
</evidence>
<gene>
    <name evidence="7" type="ORF">GCM10011366_19060</name>
</gene>